<evidence type="ECO:0000313" key="1">
    <source>
        <dbReference type="EMBL" id="OIQ87064.1"/>
    </source>
</evidence>
<organism evidence="1">
    <name type="scientific">mine drainage metagenome</name>
    <dbReference type="NCBI Taxonomy" id="410659"/>
    <lineage>
        <taxon>unclassified sequences</taxon>
        <taxon>metagenomes</taxon>
        <taxon>ecological metagenomes</taxon>
    </lineage>
</organism>
<dbReference type="AlphaFoldDB" id="A0A1J5QUB7"/>
<dbReference type="EMBL" id="MLJW01000443">
    <property type="protein sequence ID" value="OIQ87064.1"/>
    <property type="molecule type" value="Genomic_DNA"/>
</dbReference>
<protein>
    <submittedName>
        <fullName evidence="1">Uncharacterized protein</fullName>
    </submittedName>
</protein>
<accession>A0A1J5QUB7</accession>
<reference evidence="1" key="1">
    <citation type="submission" date="2016-10" db="EMBL/GenBank/DDBJ databases">
        <title>Sequence of Gallionella enrichment culture.</title>
        <authorList>
            <person name="Poehlein A."/>
            <person name="Muehling M."/>
            <person name="Daniel R."/>
        </authorList>
    </citation>
    <scope>NUCLEOTIDE SEQUENCE</scope>
</reference>
<name>A0A1J5QUB7_9ZZZZ</name>
<sequence length="132" mass="14816">MTEPQAPTTTETERGVLVALIFALVAERLRVHYEHGQWLTQAQCSTLAADWLARSKRKLLLALRQHLAGLSDQLARQLAESTSREAGLHVSHELQEALDPRYQSELGQSVMAECARMLDENPQPFDRLRANG</sequence>
<proteinExistence type="predicted"/>
<gene>
    <name evidence="1" type="ORF">GALL_310890</name>
</gene>
<comment type="caution">
    <text evidence="1">The sequence shown here is derived from an EMBL/GenBank/DDBJ whole genome shotgun (WGS) entry which is preliminary data.</text>
</comment>